<gene>
    <name evidence="2" type="ORF">GWI33_003799</name>
    <name evidence="1" type="ORF">GWI33_003802</name>
</gene>
<dbReference type="EMBL" id="JAACXV010023562">
    <property type="protein sequence ID" value="KAF7262949.1"/>
    <property type="molecule type" value="Genomic_DNA"/>
</dbReference>
<dbReference type="AlphaFoldDB" id="A0A834M2R7"/>
<dbReference type="EMBL" id="JAACXV010023561">
    <property type="protein sequence ID" value="KAF7262953.1"/>
    <property type="molecule type" value="Genomic_DNA"/>
</dbReference>
<proteinExistence type="predicted"/>
<evidence type="ECO:0000313" key="1">
    <source>
        <dbReference type="EMBL" id="KAF7262949.1"/>
    </source>
</evidence>
<accession>A0A834M2R7</accession>
<protein>
    <submittedName>
        <fullName evidence="1">Uncharacterized protein</fullName>
    </submittedName>
</protein>
<reference evidence="1" key="1">
    <citation type="submission" date="2020-08" db="EMBL/GenBank/DDBJ databases">
        <title>Genome sequencing and assembly of the red palm weevil Rhynchophorus ferrugineus.</title>
        <authorList>
            <person name="Dias G.B."/>
            <person name="Bergman C.M."/>
            <person name="Manee M."/>
        </authorList>
    </citation>
    <scope>NUCLEOTIDE SEQUENCE</scope>
    <source>
        <strain evidence="1">AA-2017</strain>
        <tissue evidence="1">Whole larva</tissue>
    </source>
</reference>
<name>A0A834M2R7_RHYFE</name>
<sequence>RNEKKSVECKNEEPVGRAGLLRTPTKIICGAHTLPYIMMAVTFDAVLRKVQNRSDRKPTPAVLPGPAL</sequence>
<feature type="non-terminal residue" evidence="1">
    <location>
        <position position="1"/>
    </location>
</feature>
<dbReference type="Proteomes" id="UP000625711">
    <property type="component" value="Unassembled WGS sequence"/>
</dbReference>
<keyword evidence="3" id="KW-1185">Reference proteome</keyword>
<evidence type="ECO:0000313" key="3">
    <source>
        <dbReference type="Proteomes" id="UP000625711"/>
    </source>
</evidence>
<comment type="caution">
    <text evidence="1">The sequence shown here is derived from an EMBL/GenBank/DDBJ whole genome shotgun (WGS) entry which is preliminary data.</text>
</comment>
<organism evidence="1 3">
    <name type="scientific">Rhynchophorus ferrugineus</name>
    <name type="common">Red palm weevil</name>
    <name type="synonym">Curculio ferrugineus</name>
    <dbReference type="NCBI Taxonomy" id="354439"/>
    <lineage>
        <taxon>Eukaryota</taxon>
        <taxon>Metazoa</taxon>
        <taxon>Ecdysozoa</taxon>
        <taxon>Arthropoda</taxon>
        <taxon>Hexapoda</taxon>
        <taxon>Insecta</taxon>
        <taxon>Pterygota</taxon>
        <taxon>Neoptera</taxon>
        <taxon>Endopterygota</taxon>
        <taxon>Coleoptera</taxon>
        <taxon>Polyphaga</taxon>
        <taxon>Cucujiformia</taxon>
        <taxon>Curculionidae</taxon>
        <taxon>Dryophthorinae</taxon>
        <taxon>Rhynchophorus</taxon>
    </lineage>
</organism>
<evidence type="ECO:0000313" key="2">
    <source>
        <dbReference type="EMBL" id="KAF7262953.1"/>
    </source>
</evidence>